<dbReference type="CDD" id="cd20169">
    <property type="entry name" value="Peptidase_M90_mtfA"/>
    <property type="match status" value="1"/>
</dbReference>
<dbReference type="PANTHER" id="PTHR30164:SF2">
    <property type="entry name" value="PROTEIN MTFA"/>
    <property type="match status" value="1"/>
</dbReference>
<dbReference type="KEGG" id="xyk:GT347_01420"/>
<dbReference type="EMBL" id="CP047650">
    <property type="protein sequence ID" value="QHI96765.1"/>
    <property type="molecule type" value="Genomic_DNA"/>
</dbReference>
<dbReference type="InterPro" id="IPR024079">
    <property type="entry name" value="MetalloPept_cat_dom_sf"/>
</dbReference>
<dbReference type="Gene3D" id="3.40.390.10">
    <property type="entry name" value="Collagenase (Catalytic Domain)"/>
    <property type="match status" value="1"/>
</dbReference>
<dbReference type="AlphaFoldDB" id="A0A857J1L8"/>
<dbReference type="SUPFAM" id="SSF55486">
    <property type="entry name" value="Metalloproteases ('zincins'), catalytic domain"/>
    <property type="match status" value="1"/>
</dbReference>
<sequence>MRLWRQTLDLLRRSPRPIPDRLWAHTLRRWPFLAEGRSAAEIAHLRELAGHFLRQKQFHGAHGLVVSDEMACAIAAQACLPLLHFGPARKALRWYGDFVMIVVQPGEAVAQREVTDEAGVVHRYREVLAGEAMERGPVMLSWADIEASSALGERGYSVVIHEFVHKIDMHDGQADGLPPLPPGFLGSRGVRQARAAWLAVLEPVYEDFREKVIRHERFGAAEPWLDPYGAQSLTEFLPVACEAYFTRRARFGAEVPALLALFDRFFQRPSIM</sequence>
<name>A0A857J1L8_9BURK</name>
<dbReference type="InterPro" id="IPR042252">
    <property type="entry name" value="MtfA_N"/>
</dbReference>
<reference evidence="1 2" key="1">
    <citation type="submission" date="2020-01" db="EMBL/GenBank/DDBJ databases">
        <title>Genome sequencing of strain KACC 21265.</title>
        <authorList>
            <person name="Heo J."/>
            <person name="Kim S.-J."/>
            <person name="Kim J.-S."/>
            <person name="Hong S.-B."/>
            <person name="Kwon S.-W."/>
        </authorList>
    </citation>
    <scope>NUCLEOTIDE SEQUENCE [LARGE SCALE GENOMIC DNA]</scope>
    <source>
        <strain evidence="1 2">KACC 21265</strain>
    </source>
</reference>
<dbReference type="Gene3D" id="1.10.472.150">
    <property type="entry name" value="Glucose-regulated metallo-peptidase M90, N-terminal domain"/>
    <property type="match status" value="1"/>
</dbReference>
<evidence type="ECO:0000313" key="2">
    <source>
        <dbReference type="Proteomes" id="UP000464787"/>
    </source>
</evidence>
<dbReference type="RefSeq" id="WP_160550283.1">
    <property type="nucleotide sequence ID" value="NZ_CP047650.1"/>
</dbReference>
<dbReference type="Proteomes" id="UP000464787">
    <property type="component" value="Chromosome"/>
</dbReference>
<proteinExistence type="predicted"/>
<keyword evidence="2" id="KW-1185">Reference proteome</keyword>
<dbReference type="PANTHER" id="PTHR30164">
    <property type="entry name" value="MTFA PEPTIDASE"/>
    <property type="match status" value="1"/>
</dbReference>
<dbReference type="GO" id="GO:0004177">
    <property type="term" value="F:aminopeptidase activity"/>
    <property type="evidence" value="ECO:0007669"/>
    <property type="project" value="TreeGrafter"/>
</dbReference>
<dbReference type="Pfam" id="PF06167">
    <property type="entry name" value="Peptidase_M90"/>
    <property type="match status" value="1"/>
</dbReference>
<gene>
    <name evidence="1" type="ORF">GT347_01420</name>
</gene>
<dbReference type="GO" id="GO:0005829">
    <property type="term" value="C:cytosol"/>
    <property type="evidence" value="ECO:0007669"/>
    <property type="project" value="TreeGrafter"/>
</dbReference>
<organism evidence="1 2">
    <name type="scientific">Xylophilus rhododendri</name>
    <dbReference type="NCBI Taxonomy" id="2697032"/>
    <lineage>
        <taxon>Bacteria</taxon>
        <taxon>Pseudomonadati</taxon>
        <taxon>Pseudomonadota</taxon>
        <taxon>Betaproteobacteria</taxon>
        <taxon>Burkholderiales</taxon>
        <taxon>Xylophilus</taxon>
    </lineage>
</organism>
<protein>
    <recommendedName>
        <fullName evidence="3">Zinc-dependent peptidase</fullName>
    </recommendedName>
</protein>
<evidence type="ECO:0000313" key="1">
    <source>
        <dbReference type="EMBL" id="QHI96765.1"/>
    </source>
</evidence>
<evidence type="ECO:0008006" key="3">
    <source>
        <dbReference type="Google" id="ProtNLM"/>
    </source>
</evidence>
<dbReference type="GO" id="GO:0008237">
    <property type="term" value="F:metallopeptidase activity"/>
    <property type="evidence" value="ECO:0007669"/>
    <property type="project" value="InterPro"/>
</dbReference>
<accession>A0A857J1L8</accession>
<dbReference type="InterPro" id="IPR010384">
    <property type="entry name" value="MtfA_fam"/>
</dbReference>